<evidence type="ECO:0000313" key="3">
    <source>
        <dbReference type="Proteomes" id="UP000308349"/>
    </source>
</evidence>
<dbReference type="EMBL" id="VBUU01000024">
    <property type="protein sequence ID" value="TLG03782.1"/>
    <property type="molecule type" value="Genomic_DNA"/>
</dbReference>
<comment type="caution">
    <text evidence="2">The sequence shown here is derived from an EMBL/GenBank/DDBJ whole genome shotgun (WGS) entry which is preliminary data.</text>
</comment>
<protein>
    <submittedName>
        <fullName evidence="2">Uncharacterized protein</fullName>
    </submittedName>
</protein>
<feature type="region of interest" description="Disordered" evidence="1">
    <location>
        <begin position="347"/>
        <end position="373"/>
    </location>
</feature>
<sequence length="373" mass="42701">MRTQLDLPTLFTGRIDDAGYVFECQSIGNLNFPIGHADAISKRFMATWGTAIIILLSRVKPYAAHAISLTKLKEDWHTADTFASLAHDALFGGVGVFWTLRSSYEHYTESRQSGDHRMPKSDVIRAWEALKAKEEDFDRYRALEFLESDRPESRRSCKAVYGVYNTHACQLGMFMTLGSLWELRKEMVDEIRIDELPDFADSLSTAWNAFFSIDHKKARDRKLAFGKTITNPINQIVNMDTPQAVYFRYFWMQALAIPEIWHHISEWLPERSKFDAKLGQARRMYLDLCIKQQVKALATSQPGIGESDLRSQAQATAATSLKKALQRWFFVPGDEFDRWLTNGEASDARKEAGLEPQEELDLMSAMTKSTDMR</sequence>
<proteinExistence type="predicted"/>
<evidence type="ECO:0000256" key="1">
    <source>
        <dbReference type="SAM" id="MobiDB-lite"/>
    </source>
</evidence>
<reference evidence="2 3" key="1">
    <citation type="submission" date="2019-05" db="EMBL/GenBank/DDBJ databases">
        <title>Genomes sequences of two Nocardia cyriacigeorgica environmental isolates, type strains Nocardia asteroides ATCC 19247 and Nocardia cyriacigeorgica DSM 44484.</title>
        <authorList>
            <person name="Vautrin F."/>
            <person name="Bergeron E."/>
            <person name="Dubost A."/>
            <person name="Abrouk D."/>
            <person name="Rodriguez Nava V."/>
            <person name="Pujic P."/>
        </authorList>
    </citation>
    <scope>NUCLEOTIDE SEQUENCE [LARGE SCALE GENOMIC DNA]</scope>
    <source>
        <strain evidence="2 3">EML 1456</strain>
    </source>
</reference>
<dbReference type="Proteomes" id="UP000308349">
    <property type="component" value="Unassembled WGS sequence"/>
</dbReference>
<name>A0A5R8PBX6_9NOCA</name>
<gene>
    <name evidence="2" type="ORF">FEK35_20775</name>
</gene>
<evidence type="ECO:0000313" key="2">
    <source>
        <dbReference type="EMBL" id="TLG03782.1"/>
    </source>
</evidence>
<dbReference type="OrthoDB" id="494153at2"/>
<accession>A0A5R8PBX6</accession>
<dbReference type="AlphaFoldDB" id="A0A5R8PBX6"/>
<organism evidence="2 3">
    <name type="scientific">Nocardia cyriacigeorgica</name>
    <dbReference type="NCBI Taxonomy" id="135487"/>
    <lineage>
        <taxon>Bacteria</taxon>
        <taxon>Bacillati</taxon>
        <taxon>Actinomycetota</taxon>
        <taxon>Actinomycetes</taxon>
        <taxon>Mycobacteriales</taxon>
        <taxon>Nocardiaceae</taxon>
        <taxon>Nocardia</taxon>
    </lineage>
</organism>